<evidence type="ECO:0000313" key="2">
    <source>
        <dbReference type="EMBL" id="VFK31179.1"/>
    </source>
</evidence>
<evidence type="ECO:0000313" key="3">
    <source>
        <dbReference type="EMBL" id="VFK75380.1"/>
    </source>
</evidence>
<evidence type="ECO:0000313" key="1">
    <source>
        <dbReference type="EMBL" id="VFK26931.1"/>
    </source>
</evidence>
<sequence length="88" mass="10017">MSGFHSIGIDLNPVMKIIAKARQATISDAKVAVERLAPIELMKEGTIEMSGSEYSNFLNQVKAHYSKASRSYYYKKFSVFPGFKRIHW</sequence>
<name>A0A450XCB7_9GAMM</name>
<protein>
    <submittedName>
        <fullName evidence="1">Uncharacterized protein</fullName>
    </submittedName>
</protein>
<dbReference type="EMBL" id="CAADGH010000021">
    <property type="protein sequence ID" value="VFK75380.1"/>
    <property type="molecule type" value="Genomic_DNA"/>
</dbReference>
<organism evidence="1">
    <name type="scientific">Candidatus Kentrum sp. MB</name>
    <dbReference type="NCBI Taxonomy" id="2138164"/>
    <lineage>
        <taxon>Bacteria</taxon>
        <taxon>Pseudomonadati</taxon>
        <taxon>Pseudomonadota</taxon>
        <taxon>Gammaproteobacteria</taxon>
        <taxon>Candidatus Kentrum</taxon>
    </lineage>
</organism>
<gene>
    <name evidence="1" type="ORF">BECKMB1821G_GA0114241_102414</name>
    <name evidence="3" type="ORF">BECKMB1821H_GA0114242_102114</name>
    <name evidence="2" type="ORF">BECKMB1821I_GA0114274_102113</name>
</gene>
<accession>A0A450XCB7</accession>
<dbReference type="AlphaFoldDB" id="A0A450XCB7"/>
<dbReference type="EMBL" id="CAADFO010000024">
    <property type="protein sequence ID" value="VFK26931.1"/>
    <property type="molecule type" value="Genomic_DNA"/>
</dbReference>
<proteinExistence type="predicted"/>
<dbReference type="EMBL" id="CAADFQ010000021">
    <property type="protein sequence ID" value="VFK31179.1"/>
    <property type="molecule type" value="Genomic_DNA"/>
</dbReference>
<reference evidence="1" key="1">
    <citation type="submission" date="2019-02" db="EMBL/GenBank/DDBJ databases">
        <authorList>
            <person name="Gruber-Vodicka R. H."/>
            <person name="Seah K. B. B."/>
        </authorList>
    </citation>
    <scope>NUCLEOTIDE SEQUENCE</scope>
    <source>
        <strain evidence="1">BECK_BZ197</strain>
        <strain evidence="3">BECK_BZ198</strain>
        <strain evidence="2">BECK_BZ199</strain>
    </source>
</reference>